<evidence type="ECO:0000256" key="1">
    <source>
        <dbReference type="SAM" id="SignalP"/>
    </source>
</evidence>
<gene>
    <name evidence="2" type="ORF">IDH45_17410</name>
</gene>
<dbReference type="Pfam" id="PF01547">
    <property type="entry name" value="SBP_bac_1"/>
    <property type="match status" value="1"/>
</dbReference>
<feature type="chain" id="PRO_5038393814" evidence="1">
    <location>
        <begin position="21"/>
        <end position="495"/>
    </location>
</feature>
<protein>
    <submittedName>
        <fullName evidence="2">Extracellular solute-binding protein</fullName>
    </submittedName>
</protein>
<dbReference type="EMBL" id="JACXJA010000022">
    <property type="protein sequence ID" value="MBD2863771.1"/>
    <property type="molecule type" value="Genomic_DNA"/>
</dbReference>
<keyword evidence="3" id="KW-1185">Reference proteome</keyword>
<organism evidence="2 3">
    <name type="scientific">Paenibacillus oceani</name>
    <dbReference type="NCBI Taxonomy" id="2772510"/>
    <lineage>
        <taxon>Bacteria</taxon>
        <taxon>Bacillati</taxon>
        <taxon>Bacillota</taxon>
        <taxon>Bacilli</taxon>
        <taxon>Bacillales</taxon>
        <taxon>Paenibacillaceae</taxon>
        <taxon>Paenibacillus</taxon>
    </lineage>
</organism>
<dbReference type="Gene3D" id="3.40.190.10">
    <property type="entry name" value="Periplasmic binding protein-like II"/>
    <property type="match status" value="2"/>
</dbReference>
<dbReference type="InterPro" id="IPR050490">
    <property type="entry name" value="Bact_solute-bd_prot1"/>
</dbReference>
<feature type="signal peptide" evidence="1">
    <location>
        <begin position="1"/>
        <end position="20"/>
    </location>
</feature>
<dbReference type="PANTHER" id="PTHR43649:SF12">
    <property type="entry name" value="DIACETYLCHITOBIOSE BINDING PROTEIN DASA"/>
    <property type="match status" value="1"/>
</dbReference>
<evidence type="ECO:0000313" key="2">
    <source>
        <dbReference type="EMBL" id="MBD2863771.1"/>
    </source>
</evidence>
<dbReference type="Proteomes" id="UP000639396">
    <property type="component" value="Unassembled WGS sequence"/>
</dbReference>
<dbReference type="RefSeq" id="WP_190929400.1">
    <property type="nucleotide sequence ID" value="NZ_JACXJA010000022.1"/>
</dbReference>
<dbReference type="PANTHER" id="PTHR43649">
    <property type="entry name" value="ARABINOSE-BINDING PROTEIN-RELATED"/>
    <property type="match status" value="1"/>
</dbReference>
<keyword evidence="1" id="KW-0732">Signal</keyword>
<dbReference type="PROSITE" id="PS51257">
    <property type="entry name" value="PROKAR_LIPOPROTEIN"/>
    <property type="match status" value="1"/>
</dbReference>
<evidence type="ECO:0000313" key="3">
    <source>
        <dbReference type="Proteomes" id="UP000639396"/>
    </source>
</evidence>
<dbReference type="InterPro" id="IPR006059">
    <property type="entry name" value="SBP"/>
</dbReference>
<dbReference type="AlphaFoldDB" id="A0A927CD57"/>
<comment type="caution">
    <text evidence="2">The sequence shown here is derived from an EMBL/GenBank/DDBJ whole genome shotgun (WGS) entry which is preliminary data.</text>
</comment>
<dbReference type="SUPFAM" id="SSF53850">
    <property type="entry name" value="Periplasmic binding protein-like II"/>
    <property type="match status" value="1"/>
</dbReference>
<proteinExistence type="predicted"/>
<reference evidence="2" key="1">
    <citation type="submission" date="2020-09" db="EMBL/GenBank/DDBJ databases">
        <title>A novel bacterium of genus Paenibacillus, isolated from South China Sea.</title>
        <authorList>
            <person name="Huang H."/>
            <person name="Mo K."/>
            <person name="Hu Y."/>
        </authorList>
    </citation>
    <scope>NUCLEOTIDE SEQUENCE</scope>
    <source>
        <strain evidence="2">IB182363</strain>
    </source>
</reference>
<sequence length="495" mass="55738">MKKMKTMIACVLAGSMVLTACSSGSKNTADKSAAESEAGKKKLASITFLSKDYYNTPEVAQMLSEQFKSKTGVGLDIKHVPSNNWEDKVTATFVSGDMPDLARLPSNPYPLVKQDFLVPLDDYINANPRVKAILDANPNVVEPFKYFGKTYALSVNNQKFMNLWLRTDWLQKLGVGQPKTMDELINILTLFRDHDLDQNGKKDTIPLTLSAVLKDQEMFADYFGTRNQIYMKDGKAVVPFLTPNYKEYMDFMSKLYKDRLIDLEMPTNTSYGAVRTKFINGQAGAIIMWDDIYDTLKEGLDKNFKGADVEYLQPFKGDKGVFGLSYFEADSPIGITSASKQPKETFDTFFTWLLTDMEAIIATSRGIKGYHYDLVEGKLVPNSANGGVGFRGQSFPPLDRNFKYPFAFDEETQREYENIVEIAKLGDTFMDHVVTDTPSSEFSRYSNIASDLKAKTTDLFHNYVMGKIDYDGYVASFNSYAKEVDLNAVVHEINK</sequence>
<accession>A0A927CD57</accession>
<name>A0A927CD57_9BACL</name>